<evidence type="ECO:0000256" key="5">
    <source>
        <dbReference type="ARBA" id="ARBA00022618"/>
    </source>
</evidence>
<feature type="transmembrane region" description="Helical" evidence="17">
    <location>
        <begin position="140"/>
        <end position="159"/>
    </location>
</feature>
<feature type="region of interest" description="Disordered" evidence="16">
    <location>
        <begin position="214"/>
        <end position="236"/>
    </location>
</feature>
<dbReference type="GO" id="GO:0051301">
    <property type="term" value="P:cell division"/>
    <property type="evidence" value="ECO:0007669"/>
    <property type="project" value="UniProtKB-KW"/>
</dbReference>
<keyword evidence="9 15" id="KW-0067">ATP-binding</keyword>
<evidence type="ECO:0000256" key="1">
    <source>
        <dbReference type="ARBA" id="ARBA00004651"/>
    </source>
</evidence>
<dbReference type="Pfam" id="PF01580">
    <property type="entry name" value="FtsK_SpoIIIE"/>
    <property type="match status" value="1"/>
</dbReference>
<keyword evidence="7 15" id="KW-0547">Nucleotide-binding</keyword>
<feature type="transmembrane region" description="Helical" evidence="17">
    <location>
        <begin position="164"/>
        <end position="184"/>
    </location>
</feature>
<dbReference type="Gene3D" id="1.10.10.10">
    <property type="entry name" value="Winged helix-like DNA-binding domain superfamily/Winged helix DNA-binding domain"/>
    <property type="match status" value="1"/>
</dbReference>
<keyword evidence="5" id="KW-0132">Cell division</keyword>
<dbReference type="PANTHER" id="PTHR22683:SF41">
    <property type="entry name" value="DNA TRANSLOCASE FTSK"/>
    <property type="match status" value="1"/>
</dbReference>
<dbReference type="SUPFAM" id="SSF52540">
    <property type="entry name" value="P-loop containing nucleoside triphosphate hydrolases"/>
    <property type="match status" value="1"/>
</dbReference>
<dbReference type="Pfam" id="PF17854">
    <property type="entry name" value="FtsK_alpha"/>
    <property type="match status" value="1"/>
</dbReference>
<evidence type="ECO:0000256" key="15">
    <source>
        <dbReference type="PROSITE-ProRule" id="PRU00289"/>
    </source>
</evidence>
<dbReference type="FunFam" id="3.30.980.40:FF:000001">
    <property type="entry name" value="DNA translocase FtsK"/>
    <property type="match status" value="1"/>
</dbReference>
<feature type="transmembrane region" description="Helical" evidence="17">
    <location>
        <begin position="21"/>
        <end position="39"/>
    </location>
</feature>
<comment type="similarity">
    <text evidence="2">Belongs to the FtsK/SpoIIIE/SftA family.</text>
</comment>
<name>A0A2A9RUJ8_BACCE</name>
<dbReference type="RefSeq" id="WP_001118769.1">
    <property type="nucleotide sequence ID" value="NZ_NUIL01000018.1"/>
</dbReference>
<dbReference type="GO" id="GO:0005524">
    <property type="term" value="F:ATP binding"/>
    <property type="evidence" value="ECO:0007669"/>
    <property type="project" value="UniProtKB-UniRule"/>
</dbReference>
<evidence type="ECO:0000256" key="13">
    <source>
        <dbReference type="ARBA" id="ARBA00023306"/>
    </source>
</evidence>
<dbReference type="InterPro" id="IPR036390">
    <property type="entry name" value="WH_DNA-bd_sf"/>
</dbReference>
<evidence type="ECO:0000256" key="16">
    <source>
        <dbReference type="SAM" id="MobiDB-lite"/>
    </source>
</evidence>
<evidence type="ECO:0000256" key="10">
    <source>
        <dbReference type="ARBA" id="ARBA00022989"/>
    </source>
</evidence>
<evidence type="ECO:0000256" key="2">
    <source>
        <dbReference type="ARBA" id="ARBA00006474"/>
    </source>
</evidence>
<dbReference type="AlphaFoldDB" id="A0A2A9RUJ8"/>
<dbReference type="PROSITE" id="PS50901">
    <property type="entry name" value="FTSK"/>
    <property type="match status" value="1"/>
</dbReference>
<dbReference type="InterPro" id="IPR050206">
    <property type="entry name" value="FtsK/SpoIIIE/SftA"/>
</dbReference>
<comment type="caution">
    <text evidence="20">The sequence shown here is derived from an EMBL/GenBank/DDBJ whole genome shotgun (WGS) entry which is preliminary data.</text>
</comment>
<evidence type="ECO:0000259" key="18">
    <source>
        <dbReference type="PROSITE" id="PS50901"/>
    </source>
</evidence>
<feature type="transmembrane region" description="Helical" evidence="17">
    <location>
        <begin position="88"/>
        <end position="110"/>
    </location>
</feature>
<keyword evidence="11" id="KW-0238">DNA-binding</keyword>
<dbReference type="GO" id="GO:0003677">
    <property type="term" value="F:DNA binding"/>
    <property type="evidence" value="ECO:0007669"/>
    <property type="project" value="UniProtKB-KW"/>
</dbReference>
<evidence type="ECO:0000313" key="20">
    <source>
        <dbReference type="EMBL" id="PGO27588.1"/>
    </source>
</evidence>
<comment type="subunit">
    <text evidence="14">Homohexamer. Forms a ring that surrounds DNA.</text>
</comment>
<dbReference type="SUPFAM" id="SSF46785">
    <property type="entry name" value="Winged helix' DNA-binding domain"/>
    <property type="match status" value="1"/>
</dbReference>
<evidence type="ECO:0000256" key="4">
    <source>
        <dbReference type="ARBA" id="ARBA00022475"/>
    </source>
</evidence>
<evidence type="ECO:0000256" key="3">
    <source>
        <dbReference type="ARBA" id="ARBA00020887"/>
    </source>
</evidence>
<evidence type="ECO:0000256" key="7">
    <source>
        <dbReference type="ARBA" id="ARBA00022741"/>
    </source>
</evidence>
<evidence type="ECO:0000256" key="12">
    <source>
        <dbReference type="ARBA" id="ARBA00023136"/>
    </source>
</evidence>
<evidence type="ECO:0000256" key="14">
    <source>
        <dbReference type="ARBA" id="ARBA00025923"/>
    </source>
</evidence>
<dbReference type="Proteomes" id="UP000223777">
    <property type="component" value="Unassembled WGS sequence"/>
</dbReference>
<dbReference type="SMART" id="SM00382">
    <property type="entry name" value="AAA"/>
    <property type="match status" value="1"/>
</dbReference>
<evidence type="ECO:0000256" key="8">
    <source>
        <dbReference type="ARBA" id="ARBA00022829"/>
    </source>
</evidence>
<dbReference type="CDD" id="cd01127">
    <property type="entry name" value="TrwB_TraG_TraD_VirD4"/>
    <property type="match status" value="1"/>
</dbReference>
<evidence type="ECO:0000313" key="22">
    <source>
        <dbReference type="Proteomes" id="UP000224076"/>
    </source>
</evidence>
<evidence type="ECO:0000256" key="9">
    <source>
        <dbReference type="ARBA" id="ARBA00022840"/>
    </source>
</evidence>
<feature type="transmembrane region" description="Helical" evidence="17">
    <location>
        <begin position="59"/>
        <end position="76"/>
    </location>
</feature>
<organism evidence="20 21">
    <name type="scientific">Bacillus cereus</name>
    <dbReference type="NCBI Taxonomy" id="1396"/>
    <lineage>
        <taxon>Bacteria</taxon>
        <taxon>Bacillati</taxon>
        <taxon>Bacillota</taxon>
        <taxon>Bacilli</taxon>
        <taxon>Bacillales</taxon>
        <taxon>Bacillaceae</taxon>
        <taxon>Bacillus</taxon>
        <taxon>Bacillus cereus group</taxon>
    </lineage>
</organism>
<protein>
    <recommendedName>
        <fullName evidence="3">DNA translocase FtsK</fullName>
    </recommendedName>
</protein>
<dbReference type="EMBL" id="NVDG01000001">
    <property type="protein sequence ID" value="PFU48718.1"/>
    <property type="molecule type" value="Genomic_DNA"/>
</dbReference>
<keyword evidence="10 17" id="KW-1133">Transmembrane helix</keyword>
<feature type="domain" description="FtsK" evidence="18">
    <location>
        <begin position="461"/>
        <end position="657"/>
    </location>
</feature>
<dbReference type="InterPro" id="IPR002543">
    <property type="entry name" value="FtsK_dom"/>
</dbReference>
<dbReference type="Pfam" id="PF09397">
    <property type="entry name" value="FtsK_gamma"/>
    <property type="match status" value="1"/>
</dbReference>
<sequence length="796" mass="88625">MAKQKQRGTKAKARRTIKPTLYYEIVGLTLFALSIITILQLGVVGKSFVLFFRFFFGEWYIIGVLGVIALSVAFVIKRGWPNLLNKRLIGVYLIVLAILMFSHITLFNLLTKDGAVQNTSVIVSTKDYFFLEMKKGPDSVHLGGGMFGALMFATCYFLFDEVGAYIIGIILVILGILCITNKHIGEVLAPVGRILRSQFEVMQGDYKDWRSKRVAEQTEKKKTTRSTRRERVAEREEAIEPVEEIEIGPPIISNFTENYPVSEEAEKQIKENENDLITPPFIEEAVPATPEEQPQKKRGEKIVESLEGETKTPPMQFSNVENKDYKLPSLDILKFPKNKQVTNENAEIYENARKLERTFQSFGVKAKVTKVHRGPAVTKYEVYPDMGVKVSKIVSLSDDLALALAAKDIRIEAPIPGKSAVGIEVPNSEVSMVTLREVLDSKANNHPEEKLLIGLGRDITGEAVLARLNKMPHLLVAGATGSGKSVCINGIIVSILMRAKPHEVKLMMIDPKMVELNVYNGVPHLLTPVVTDPKKASQALKKVVSEMERRYELFAHSGTRNIEGYNDHIKEHNSQSEAKQPELPYIVVIVDELADLMMVASSDVEDAIMRLAQMARAAGIHLIIATQRPSVDVITGVIKANIPSRIAFAVSSQTDSRTILDGGGAEKLLGRGDMLFIPIGASKPVRVQGAFLSDDEVERVVEYVVAQQKAQYQEDMIPQDVPETKQEVEDELYDEAIQLVVEMQTASVSMLQRRFRVGYTRAARLIDAMEMNGVVGPYEGSKPREVLIKDVQEKSS</sequence>
<dbReference type="InterPro" id="IPR003593">
    <property type="entry name" value="AAA+_ATPase"/>
</dbReference>
<dbReference type="Gene3D" id="3.40.50.300">
    <property type="entry name" value="P-loop containing nucleotide triphosphate hydrolases"/>
    <property type="match status" value="1"/>
</dbReference>
<reference evidence="21 22" key="1">
    <citation type="submission" date="2017-09" db="EMBL/GenBank/DDBJ databases">
        <title>Large-scale bioinformatics analysis of Bacillus genomes uncovers conserved roles of natural products in bacterial physiology.</title>
        <authorList>
            <consortium name="Agbiome Team Llc"/>
            <person name="Bleich R.M."/>
            <person name="Grubbs K.J."/>
            <person name="Santa Maria K.C."/>
            <person name="Allen S.E."/>
            <person name="Farag S."/>
            <person name="Shank E.A."/>
            <person name="Bowers A."/>
        </authorList>
    </citation>
    <scope>NUCLEOTIDE SEQUENCE [LARGE SCALE GENOMIC DNA]</scope>
    <source>
        <strain evidence="20 21">AFS050027</strain>
        <strain evidence="19 22">AFS061806</strain>
    </source>
</reference>
<keyword evidence="8" id="KW-0159">Chromosome partition</keyword>
<proteinExistence type="inferred from homology"/>
<dbReference type="Gene3D" id="3.30.980.40">
    <property type="match status" value="1"/>
</dbReference>
<dbReference type="Proteomes" id="UP000224076">
    <property type="component" value="Unassembled WGS sequence"/>
</dbReference>
<comment type="subcellular location">
    <subcellularLocation>
        <location evidence="1">Cell membrane</location>
        <topology evidence="1">Multi-pass membrane protein</topology>
    </subcellularLocation>
</comment>
<evidence type="ECO:0000313" key="21">
    <source>
        <dbReference type="Proteomes" id="UP000223777"/>
    </source>
</evidence>
<keyword evidence="4" id="KW-1003">Cell membrane</keyword>
<gene>
    <name evidence="20" type="ORF">CN984_15635</name>
    <name evidence="19" type="ORF">COK86_00475</name>
</gene>
<dbReference type="InterPro" id="IPR041027">
    <property type="entry name" value="FtsK_alpha"/>
</dbReference>
<accession>A0A2A9RUJ8</accession>
<dbReference type="SMART" id="SM00843">
    <property type="entry name" value="Ftsk_gamma"/>
    <property type="match status" value="1"/>
</dbReference>
<dbReference type="GO" id="GO:0005886">
    <property type="term" value="C:plasma membrane"/>
    <property type="evidence" value="ECO:0007669"/>
    <property type="project" value="UniProtKB-SubCell"/>
</dbReference>
<evidence type="ECO:0000256" key="11">
    <source>
        <dbReference type="ARBA" id="ARBA00023125"/>
    </source>
</evidence>
<dbReference type="PANTHER" id="PTHR22683">
    <property type="entry name" value="SPORULATION PROTEIN RELATED"/>
    <property type="match status" value="1"/>
</dbReference>
<dbReference type="InterPro" id="IPR036388">
    <property type="entry name" value="WH-like_DNA-bd_sf"/>
</dbReference>
<keyword evidence="12 17" id="KW-0472">Membrane</keyword>
<dbReference type="InterPro" id="IPR018541">
    <property type="entry name" value="Ftsk_gamma"/>
</dbReference>
<evidence type="ECO:0000256" key="17">
    <source>
        <dbReference type="SAM" id="Phobius"/>
    </source>
</evidence>
<feature type="binding site" evidence="15">
    <location>
        <begin position="478"/>
        <end position="485"/>
    </location>
    <ligand>
        <name>ATP</name>
        <dbReference type="ChEBI" id="CHEBI:30616"/>
    </ligand>
</feature>
<keyword evidence="6 17" id="KW-0812">Transmembrane</keyword>
<evidence type="ECO:0000256" key="6">
    <source>
        <dbReference type="ARBA" id="ARBA00022692"/>
    </source>
</evidence>
<dbReference type="InterPro" id="IPR027417">
    <property type="entry name" value="P-loop_NTPase"/>
</dbReference>
<keyword evidence="13" id="KW-0131">Cell cycle</keyword>
<dbReference type="GO" id="GO:0007059">
    <property type="term" value="P:chromosome segregation"/>
    <property type="evidence" value="ECO:0007669"/>
    <property type="project" value="UniProtKB-KW"/>
</dbReference>
<evidence type="ECO:0000313" key="19">
    <source>
        <dbReference type="EMBL" id="PFU48718.1"/>
    </source>
</evidence>
<dbReference type="EMBL" id="NUIL01000018">
    <property type="protein sequence ID" value="PGO27588.1"/>
    <property type="molecule type" value="Genomic_DNA"/>
</dbReference>